<feature type="region of interest" description="Disordered" evidence="1">
    <location>
        <begin position="1"/>
        <end position="30"/>
    </location>
</feature>
<comment type="caution">
    <text evidence="2">The sequence shown here is derived from an EMBL/GenBank/DDBJ whole genome shotgun (WGS) entry which is preliminary data.</text>
</comment>
<evidence type="ECO:0000256" key="1">
    <source>
        <dbReference type="SAM" id="MobiDB-lite"/>
    </source>
</evidence>
<evidence type="ECO:0000313" key="2">
    <source>
        <dbReference type="EMBL" id="RMC20932.1"/>
    </source>
</evidence>
<keyword evidence="3" id="KW-1185">Reference proteome</keyword>
<reference evidence="2 3" key="1">
    <citation type="submission" date="2018-07" db="EMBL/GenBank/DDBJ databases">
        <title>A high quality draft genome assembly of the barn swallow (H. rustica rustica).</title>
        <authorList>
            <person name="Formenti G."/>
            <person name="Chiara M."/>
            <person name="Poveda L."/>
            <person name="Francoijs K.-J."/>
            <person name="Bonisoli-Alquati A."/>
            <person name="Canova L."/>
            <person name="Gianfranceschi L."/>
            <person name="Horner D.S."/>
            <person name="Saino N."/>
        </authorList>
    </citation>
    <scope>NUCLEOTIDE SEQUENCE [LARGE SCALE GENOMIC DNA]</scope>
    <source>
        <strain evidence="2">Chelidonia</strain>
        <tissue evidence="2">Blood</tissue>
    </source>
</reference>
<evidence type="ECO:0000313" key="3">
    <source>
        <dbReference type="Proteomes" id="UP000269221"/>
    </source>
</evidence>
<sequence>MSSVPEWEEDMELKEDSEEDRDLEEETQVEWPVQLQWFDEACPDSEHRPPPFQFSSSYISKIGGDVVV</sequence>
<name>A0A3M0L5I1_HIRRU</name>
<dbReference type="AlphaFoldDB" id="A0A3M0L5I1"/>
<accession>A0A3M0L5I1</accession>
<dbReference type="Proteomes" id="UP000269221">
    <property type="component" value="Unassembled WGS sequence"/>
</dbReference>
<organism evidence="2 3">
    <name type="scientific">Hirundo rustica rustica</name>
    <dbReference type="NCBI Taxonomy" id="333673"/>
    <lineage>
        <taxon>Eukaryota</taxon>
        <taxon>Metazoa</taxon>
        <taxon>Chordata</taxon>
        <taxon>Craniata</taxon>
        <taxon>Vertebrata</taxon>
        <taxon>Euteleostomi</taxon>
        <taxon>Archelosauria</taxon>
        <taxon>Archosauria</taxon>
        <taxon>Dinosauria</taxon>
        <taxon>Saurischia</taxon>
        <taxon>Theropoda</taxon>
        <taxon>Coelurosauria</taxon>
        <taxon>Aves</taxon>
        <taxon>Neognathae</taxon>
        <taxon>Neoaves</taxon>
        <taxon>Telluraves</taxon>
        <taxon>Australaves</taxon>
        <taxon>Passeriformes</taxon>
        <taxon>Sylvioidea</taxon>
        <taxon>Hirundinidae</taxon>
        <taxon>Hirundo</taxon>
    </lineage>
</organism>
<gene>
    <name evidence="2" type="ORF">DUI87_01785</name>
</gene>
<proteinExistence type="predicted"/>
<dbReference type="EMBL" id="QRBI01000093">
    <property type="protein sequence ID" value="RMC20932.1"/>
    <property type="molecule type" value="Genomic_DNA"/>
</dbReference>
<feature type="compositionally biased region" description="Acidic residues" evidence="1">
    <location>
        <begin position="1"/>
        <end position="28"/>
    </location>
</feature>
<protein>
    <submittedName>
        <fullName evidence="2">Uncharacterized protein</fullName>
    </submittedName>
</protein>